<keyword evidence="2" id="KW-1185">Reference proteome</keyword>
<reference evidence="1 2" key="1">
    <citation type="submission" date="2014-04" db="EMBL/GenBank/DDBJ databases">
        <authorList>
            <consortium name="DOE Joint Genome Institute"/>
            <person name="Kuo A."/>
            <person name="Kohler A."/>
            <person name="Jargeat P."/>
            <person name="Nagy L.G."/>
            <person name="Floudas D."/>
            <person name="Copeland A."/>
            <person name="Barry K.W."/>
            <person name="Cichocki N."/>
            <person name="Veneault-Fourrey C."/>
            <person name="LaButti K."/>
            <person name="Lindquist E.A."/>
            <person name="Lipzen A."/>
            <person name="Lundell T."/>
            <person name="Morin E."/>
            <person name="Murat C."/>
            <person name="Sun H."/>
            <person name="Tunlid A."/>
            <person name="Henrissat B."/>
            <person name="Grigoriev I.V."/>
            <person name="Hibbett D.S."/>
            <person name="Martin F."/>
            <person name="Nordberg H.P."/>
            <person name="Cantor M.N."/>
            <person name="Hua S.X."/>
        </authorList>
    </citation>
    <scope>NUCLEOTIDE SEQUENCE [LARGE SCALE GENOMIC DNA]</scope>
    <source>
        <strain evidence="1 2">Ve08.2h10</strain>
    </source>
</reference>
<dbReference type="EMBL" id="KN825602">
    <property type="protein sequence ID" value="KIK83021.1"/>
    <property type="molecule type" value="Genomic_DNA"/>
</dbReference>
<dbReference type="HOGENOM" id="CLU_143228_0_0_1"/>
<dbReference type="InterPro" id="IPR041078">
    <property type="entry name" value="Plavaka"/>
</dbReference>
<evidence type="ECO:0000313" key="1">
    <source>
        <dbReference type="EMBL" id="KIK83021.1"/>
    </source>
</evidence>
<dbReference type="InParanoid" id="A0A0D0DER1"/>
<proteinExistence type="predicted"/>
<evidence type="ECO:0000313" key="2">
    <source>
        <dbReference type="Proteomes" id="UP000054538"/>
    </source>
</evidence>
<dbReference type="Proteomes" id="UP000054538">
    <property type="component" value="Unassembled WGS sequence"/>
</dbReference>
<gene>
    <name evidence="1" type="ORF">PAXRUDRAFT_153342</name>
</gene>
<feature type="non-terminal residue" evidence="1">
    <location>
        <position position="1"/>
    </location>
</feature>
<dbReference type="AlphaFoldDB" id="A0A0D0DER1"/>
<sequence length="84" mass="9696">LSTSGTVKAYSVVAWLANLPESQKDNHKPAFVNFKNVVWHKAFYILLESIIKYVKTGFWFKCADKILQLLFPMILILSGDYEEQ</sequence>
<accession>A0A0D0DER1</accession>
<dbReference type="Pfam" id="PF18759">
    <property type="entry name" value="Plavaka"/>
    <property type="match status" value="1"/>
</dbReference>
<dbReference type="STRING" id="930991.A0A0D0DER1"/>
<reference evidence="2" key="2">
    <citation type="submission" date="2015-01" db="EMBL/GenBank/DDBJ databases">
        <title>Evolutionary Origins and Diversification of the Mycorrhizal Mutualists.</title>
        <authorList>
            <consortium name="DOE Joint Genome Institute"/>
            <consortium name="Mycorrhizal Genomics Consortium"/>
            <person name="Kohler A."/>
            <person name="Kuo A."/>
            <person name="Nagy L.G."/>
            <person name="Floudas D."/>
            <person name="Copeland A."/>
            <person name="Barry K.W."/>
            <person name="Cichocki N."/>
            <person name="Veneault-Fourrey C."/>
            <person name="LaButti K."/>
            <person name="Lindquist E.A."/>
            <person name="Lipzen A."/>
            <person name="Lundell T."/>
            <person name="Morin E."/>
            <person name="Murat C."/>
            <person name="Riley R."/>
            <person name="Ohm R."/>
            <person name="Sun H."/>
            <person name="Tunlid A."/>
            <person name="Henrissat B."/>
            <person name="Grigoriev I.V."/>
            <person name="Hibbett D.S."/>
            <person name="Martin F."/>
        </authorList>
    </citation>
    <scope>NUCLEOTIDE SEQUENCE [LARGE SCALE GENOMIC DNA]</scope>
    <source>
        <strain evidence="2">Ve08.2h10</strain>
    </source>
</reference>
<protein>
    <submittedName>
        <fullName evidence="1">Uncharacterized protein</fullName>
    </submittedName>
</protein>
<dbReference type="OrthoDB" id="3239511at2759"/>
<organism evidence="1 2">
    <name type="scientific">Paxillus rubicundulus Ve08.2h10</name>
    <dbReference type="NCBI Taxonomy" id="930991"/>
    <lineage>
        <taxon>Eukaryota</taxon>
        <taxon>Fungi</taxon>
        <taxon>Dikarya</taxon>
        <taxon>Basidiomycota</taxon>
        <taxon>Agaricomycotina</taxon>
        <taxon>Agaricomycetes</taxon>
        <taxon>Agaricomycetidae</taxon>
        <taxon>Boletales</taxon>
        <taxon>Paxilineae</taxon>
        <taxon>Paxillaceae</taxon>
        <taxon>Paxillus</taxon>
    </lineage>
</organism>
<name>A0A0D0DER1_9AGAM</name>